<protein>
    <recommendedName>
        <fullName evidence="2">asparagine synthase (glutamine-hydrolyzing)</fullName>
        <ecNumber evidence="2">6.3.5.4</ecNumber>
    </recommendedName>
</protein>
<dbReference type="InterPro" id="IPR017932">
    <property type="entry name" value="GATase_2_dom"/>
</dbReference>
<dbReference type="NCBIfam" id="TIGR01536">
    <property type="entry name" value="asn_synth_AEB"/>
    <property type="match status" value="1"/>
</dbReference>
<dbReference type="SUPFAM" id="SSF52402">
    <property type="entry name" value="Adenine nucleotide alpha hydrolases-like"/>
    <property type="match status" value="1"/>
</dbReference>
<feature type="binding site" evidence="12">
    <location>
        <position position="259"/>
    </location>
    <ligand>
        <name>ATP</name>
        <dbReference type="ChEBI" id="CHEBI:30616"/>
    </ligand>
</feature>
<dbReference type="PROSITE" id="PS51278">
    <property type="entry name" value="GATASE_TYPE_2"/>
    <property type="match status" value="1"/>
</dbReference>
<dbReference type="InterPro" id="IPR050795">
    <property type="entry name" value="Asn_Synthetase"/>
</dbReference>
<dbReference type="GO" id="GO:0005829">
    <property type="term" value="C:cytosol"/>
    <property type="evidence" value="ECO:0007669"/>
    <property type="project" value="TreeGrafter"/>
</dbReference>
<comment type="similarity">
    <text evidence="1">Belongs to the asparagine synthetase family.</text>
</comment>
<dbReference type="Gene3D" id="3.40.50.620">
    <property type="entry name" value="HUPs"/>
    <property type="match status" value="1"/>
</dbReference>
<keyword evidence="8 11" id="KW-0315">Glutamine amidotransferase</keyword>
<feature type="active site" description="For GATase activity" evidence="11">
    <location>
        <position position="2"/>
    </location>
</feature>
<dbReference type="InterPro" id="IPR014729">
    <property type="entry name" value="Rossmann-like_a/b/a_fold"/>
</dbReference>
<comment type="pathway">
    <text evidence="9">Amino-acid biosynthesis.</text>
</comment>
<evidence type="ECO:0000256" key="7">
    <source>
        <dbReference type="ARBA" id="ARBA00022888"/>
    </source>
</evidence>
<dbReference type="Pfam" id="PF00733">
    <property type="entry name" value="Asn_synthase"/>
    <property type="match status" value="2"/>
</dbReference>
<dbReference type="InterPro" id="IPR029055">
    <property type="entry name" value="Ntn_hydrolases_N"/>
</dbReference>
<dbReference type="PANTHER" id="PTHR11772">
    <property type="entry name" value="ASPARAGINE SYNTHETASE"/>
    <property type="match status" value="1"/>
</dbReference>
<dbReference type="CDD" id="cd00712">
    <property type="entry name" value="AsnB"/>
    <property type="match status" value="1"/>
</dbReference>
<sequence length="504" mass="55175">MCGIVAAVGNIDPEICRKMLARIAHRGPDDTGELGISNIWLGHQRLSIMDVEGGRQPLADQAESAFVVANGEIYNHTELRAQLSDVEFGTGSDTEAALHLLRLHGPAALPRLRGMFALAFALPDGGFLAARDRLGVKPLYWARRPDGVLFASELRAFEPADRPAVRSFPPGMYWTPETGLVRFADAVPASLREPPARPIPWQRVTRQVRETLVASVEQRMMSEAGIGVFLSGGLDSAIIAAIAARWMRANGRKLPTFAVGSAGSSDLVAARLIAEWLGTEHHEIELTEANVLEALPEAVRVIEHYDPSLVRSSVPNLLLARYTVGHVHAVLTGEGADELFAGYSYLHEPPFTEPTALHAELVRSVSELHHLNLQRCDRTTMAFGLEARVPFLDRAVVETALSIAPEDKLVRPGAREKQLLREAFAGWLPEEILWRPKEQFGDGSGAADVLNAAAKELLTRIHEPIASSPDVRLRDESESLYYSLWRKELAGIQVADTLGMFATT</sequence>
<evidence type="ECO:0000256" key="10">
    <source>
        <dbReference type="ARBA" id="ARBA00048741"/>
    </source>
</evidence>
<dbReference type="Proteomes" id="UP000294911">
    <property type="component" value="Unassembled WGS sequence"/>
</dbReference>
<dbReference type="PANTHER" id="PTHR11772:SF2">
    <property type="entry name" value="ASPARAGINE SYNTHETASE [GLUTAMINE-HYDROLYZING]"/>
    <property type="match status" value="1"/>
</dbReference>
<feature type="domain" description="Glutamine amidotransferase type-2" evidence="14">
    <location>
        <begin position="2"/>
        <end position="179"/>
    </location>
</feature>
<dbReference type="Gene3D" id="3.60.20.10">
    <property type="entry name" value="Glutamine Phosphoribosylpyrophosphate, subunit 1, domain 1"/>
    <property type="match status" value="1"/>
</dbReference>
<keyword evidence="6 12" id="KW-0067">ATP-binding</keyword>
<evidence type="ECO:0000256" key="11">
    <source>
        <dbReference type="PIRSR" id="PIRSR001589-1"/>
    </source>
</evidence>
<dbReference type="EMBL" id="SLXQ01000009">
    <property type="protein sequence ID" value="TCP49348.1"/>
    <property type="molecule type" value="Genomic_DNA"/>
</dbReference>
<evidence type="ECO:0000256" key="3">
    <source>
        <dbReference type="ARBA" id="ARBA00022598"/>
    </source>
</evidence>
<name>A0A4R2QLE1_9PSEU</name>
<evidence type="ECO:0000313" key="15">
    <source>
        <dbReference type="EMBL" id="TCP49348.1"/>
    </source>
</evidence>
<evidence type="ECO:0000256" key="5">
    <source>
        <dbReference type="ARBA" id="ARBA00022741"/>
    </source>
</evidence>
<dbReference type="InterPro" id="IPR033738">
    <property type="entry name" value="AsnB_N"/>
</dbReference>
<keyword evidence="16" id="KW-1185">Reference proteome</keyword>
<dbReference type="EC" id="6.3.5.4" evidence="2"/>
<reference evidence="15 16" key="1">
    <citation type="submission" date="2019-03" db="EMBL/GenBank/DDBJ databases">
        <title>Genomic Encyclopedia of Type Strains, Phase IV (KMG-IV): sequencing the most valuable type-strain genomes for metagenomic binning, comparative biology and taxonomic classification.</title>
        <authorList>
            <person name="Goeker M."/>
        </authorList>
    </citation>
    <scope>NUCLEOTIDE SEQUENCE [LARGE SCALE GENOMIC DNA]</scope>
    <source>
        <strain evidence="15 16">DSM 45765</strain>
    </source>
</reference>
<dbReference type="InterPro" id="IPR001962">
    <property type="entry name" value="Asn_synthase"/>
</dbReference>
<dbReference type="SUPFAM" id="SSF56235">
    <property type="entry name" value="N-terminal nucleophile aminohydrolases (Ntn hydrolases)"/>
    <property type="match status" value="1"/>
</dbReference>
<evidence type="ECO:0000256" key="2">
    <source>
        <dbReference type="ARBA" id="ARBA00012737"/>
    </source>
</evidence>
<evidence type="ECO:0000256" key="6">
    <source>
        <dbReference type="ARBA" id="ARBA00022840"/>
    </source>
</evidence>
<evidence type="ECO:0000256" key="12">
    <source>
        <dbReference type="PIRSR" id="PIRSR001589-2"/>
    </source>
</evidence>
<evidence type="ECO:0000313" key="16">
    <source>
        <dbReference type="Proteomes" id="UP000294911"/>
    </source>
</evidence>
<keyword evidence="5 12" id="KW-0547">Nucleotide-binding</keyword>
<dbReference type="OrthoDB" id="9763290at2"/>
<dbReference type="CDD" id="cd01991">
    <property type="entry name" value="Asn_synthase_B_C"/>
    <property type="match status" value="1"/>
</dbReference>
<dbReference type="InterPro" id="IPR006426">
    <property type="entry name" value="Asn_synth_AEB"/>
</dbReference>
<dbReference type="AlphaFoldDB" id="A0A4R2QLE1"/>
<gene>
    <name evidence="15" type="ORF">EV191_109170</name>
</gene>
<evidence type="ECO:0000256" key="4">
    <source>
        <dbReference type="ARBA" id="ARBA00022605"/>
    </source>
</evidence>
<keyword evidence="4 11" id="KW-0028">Amino-acid biosynthesis</keyword>
<comment type="catalytic activity">
    <reaction evidence="10">
        <text>L-aspartate + L-glutamine + ATP + H2O = L-asparagine + L-glutamate + AMP + diphosphate + H(+)</text>
        <dbReference type="Rhea" id="RHEA:12228"/>
        <dbReference type="ChEBI" id="CHEBI:15377"/>
        <dbReference type="ChEBI" id="CHEBI:15378"/>
        <dbReference type="ChEBI" id="CHEBI:29985"/>
        <dbReference type="ChEBI" id="CHEBI:29991"/>
        <dbReference type="ChEBI" id="CHEBI:30616"/>
        <dbReference type="ChEBI" id="CHEBI:33019"/>
        <dbReference type="ChEBI" id="CHEBI:58048"/>
        <dbReference type="ChEBI" id="CHEBI:58359"/>
        <dbReference type="ChEBI" id="CHEBI:456215"/>
        <dbReference type="EC" id="6.3.5.4"/>
    </reaction>
</comment>
<evidence type="ECO:0000259" key="14">
    <source>
        <dbReference type="PROSITE" id="PS51278"/>
    </source>
</evidence>
<keyword evidence="7 11" id="KW-0061">Asparagine biosynthesis</keyword>
<accession>A0A4R2QLE1</accession>
<organism evidence="15 16">
    <name type="scientific">Tamaricihabitans halophyticus</name>
    <dbReference type="NCBI Taxonomy" id="1262583"/>
    <lineage>
        <taxon>Bacteria</taxon>
        <taxon>Bacillati</taxon>
        <taxon>Actinomycetota</taxon>
        <taxon>Actinomycetes</taxon>
        <taxon>Pseudonocardiales</taxon>
        <taxon>Pseudonocardiaceae</taxon>
        <taxon>Tamaricihabitans</taxon>
    </lineage>
</organism>
<evidence type="ECO:0000256" key="9">
    <source>
        <dbReference type="ARBA" id="ARBA00029440"/>
    </source>
</evidence>
<evidence type="ECO:0000256" key="1">
    <source>
        <dbReference type="ARBA" id="ARBA00005752"/>
    </source>
</evidence>
<dbReference type="PIRSF" id="PIRSF001589">
    <property type="entry name" value="Asn_synthetase_glu-h"/>
    <property type="match status" value="1"/>
</dbReference>
<evidence type="ECO:0000256" key="8">
    <source>
        <dbReference type="ARBA" id="ARBA00022962"/>
    </source>
</evidence>
<feature type="binding site" evidence="12">
    <location>
        <position position="93"/>
    </location>
    <ligand>
        <name>L-glutamine</name>
        <dbReference type="ChEBI" id="CHEBI:58359"/>
    </ligand>
</feature>
<evidence type="ECO:0000256" key="13">
    <source>
        <dbReference type="PIRSR" id="PIRSR001589-3"/>
    </source>
</evidence>
<keyword evidence="3" id="KW-0436">Ligase</keyword>
<dbReference type="Pfam" id="PF13537">
    <property type="entry name" value="GATase_7"/>
    <property type="match status" value="1"/>
</dbReference>
<proteinExistence type="inferred from homology"/>
<dbReference type="GO" id="GO:0005524">
    <property type="term" value="F:ATP binding"/>
    <property type="evidence" value="ECO:0007669"/>
    <property type="project" value="UniProtKB-KW"/>
</dbReference>
<dbReference type="GO" id="GO:0004066">
    <property type="term" value="F:asparagine synthase (glutamine-hydrolyzing) activity"/>
    <property type="evidence" value="ECO:0007669"/>
    <property type="project" value="UniProtKB-EC"/>
</dbReference>
<dbReference type="GO" id="GO:0006529">
    <property type="term" value="P:asparagine biosynthetic process"/>
    <property type="evidence" value="ECO:0007669"/>
    <property type="project" value="UniProtKB-KW"/>
</dbReference>
<comment type="caution">
    <text evidence="15">The sequence shown here is derived from an EMBL/GenBank/DDBJ whole genome shotgun (WGS) entry which is preliminary data.</text>
</comment>
<feature type="site" description="Important for beta-aspartyl-AMP intermediate formation" evidence="13">
    <location>
        <position position="334"/>
    </location>
</feature>